<dbReference type="RefSeq" id="WP_133561588.1">
    <property type="nucleotide sequence ID" value="NZ_SNZA01000002.1"/>
</dbReference>
<accession>A0A4R6XAN0</accession>
<sequence>MSGRKTIIFGNGLGMALDSKFYLLSKALSDTWGASDDNDFFPATYLSPETKTLIETCLAKKGSPEGEDDLDKLQTSVFACNFLDNVGQGLQENNLHWLTEHGKNFPMVIRHYVHDVASVFHNSSYELPDDFASPLSEFIKKTKSHIATLNYDPLLYNLLKSDHLDGYNGDLVDGIWGAGFKESNLERKYQKNFGYYLHLHGSPLFYESSGKVKKASNPTIHKCGRHIVLTHVAHKPSIIASSVILKAYWKRLVSCISESEEVILFGYSGLDDHLNQLISGRTNNVHIIEWKSPDYDEVERHQFWSDALQVDWPRLTPMESILEFIDW</sequence>
<dbReference type="AlphaFoldDB" id="A0A4R6XAN0"/>
<evidence type="ECO:0000313" key="2">
    <source>
        <dbReference type="Proteomes" id="UP000295729"/>
    </source>
</evidence>
<gene>
    <name evidence="1" type="ORF">C8D85_1700</name>
</gene>
<name>A0A4R6XAN0_9GAMM</name>
<dbReference type="EMBL" id="SNZA01000002">
    <property type="protein sequence ID" value="TDR14167.1"/>
    <property type="molecule type" value="Genomic_DNA"/>
</dbReference>
<organism evidence="1 2">
    <name type="scientific">Marinomonas communis</name>
    <dbReference type="NCBI Taxonomy" id="28254"/>
    <lineage>
        <taxon>Bacteria</taxon>
        <taxon>Pseudomonadati</taxon>
        <taxon>Pseudomonadota</taxon>
        <taxon>Gammaproteobacteria</taxon>
        <taxon>Oceanospirillales</taxon>
        <taxon>Oceanospirillaceae</taxon>
        <taxon>Marinomonas</taxon>
    </lineage>
</organism>
<dbReference type="Proteomes" id="UP000295729">
    <property type="component" value="Unassembled WGS sequence"/>
</dbReference>
<keyword evidence="2" id="KW-1185">Reference proteome</keyword>
<comment type="caution">
    <text evidence="1">The sequence shown here is derived from an EMBL/GenBank/DDBJ whole genome shotgun (WGS) entry which is preliminary data.</text>
</comment>
<dbReference type="Pfam" id="PF13289">
    <property type="entry name" value="SIR2_2"/>
    <property type="match status" value="1"/>
</dbReference>
<evidence type="ECO:0000313" key="1">
    <source>
        <dbReference type="EMBL" id="TDR14167.1"/>
    </source>
</evidence>
<reference evidence="1 2" key="1">
    <citation type="submission" date="2019-03" db="EMBL/GenBank/DDBJ databases">
        <title>Genomic Encyclopedia of Type Strains, Phase IV (KMG-IV): sequencing the most valuable type-strain genomes for metagenomic binning, comparative biology and taxonomic classification.</title>
        <authorList>
            <person name="Goeker M."/>
        </authorList>
    </citation>
    <scope>NUCLEOTIDE SEQUENCE [LARGE SCALE GENOMIC DNA]</scope>
    <source>
        <strain evidence="1 2">DSM 5604</strain>
    </source>
</reference>
<proteinExistence type="predicted"/>
<protein>
    <submittedName>
        <fullName evidence="1">SIR2-like protein</fullName>
    </submittedName>
</protein>
<dbReference type="OrthoDB" id="7862799at2"/>